<dbReference type="Gene3D" id="3.30.2000.20">
    <property type="match status" value="1"/>
</dbReference>
<name>A0ABP0LFL2_9DINO</name>
<dbReference type="Pfam" id="PF20557">
    <property type="entry name" value="DnaT_2"/>
    <property type="match status" value="1"/>
</dbReference>
<gene>
    <name evidence="3" type="ORF">SCF082_LOCUS22398</name>
</gene>
<dbReference type="EMBL" id="CAXAMM010016072">
    <property type="protein sequence ID" value="CAK9037961.1"/>
    <property type="molecule type" value="Genomic_DNA"/>
</dbReference>
<evidence type="ECO:0000313" key="4">
    <source>
        <dbReference type="Proteomes" id="UP001642464"/>
    </source>
</evidence>
<proteinExistence type="predicted"/>
<evidence type="ECO:0000256" key="1">
    <source>
        <dbReference type="SAM" id="MobiDB-lite"/>
    </source>
</evidence>
<accession>A0ABP0LFL2</accession>
<dbReference type="InterPro" id="IPR044000">
    <property type="entry name" value="Phage_tube_2"/>
</dbReference>
<feature type="non-terminal residue" evidence="3">
    <location>
        <position position="808"/>
    </location>
</feature>
<feature type="compositionally biased region" description="Polar residues" evidence="1">
    <location>
        <begin position="282"/>
        <end position="294"/>
    </location>
</feature>
<dbReference type="Pfam" id="PF18906">
    <property type="entry name" value="Phage_tube_2"/>
    <property type="match status" value="1"/>
</dbReference>
<evidence type="ECO:0000313" key="3">
    <source>
        <dbReference type="EMBL" id="CAK9037961.1"/>
    </source>
</evidence>
<organism evidence="3 4">
    <name type="scientific">Durusdinium trenchii</name>
    <dbReference type="NCBI Taxonomy" id="1381693"/>
    <lineage>
        <taxon>Eukaryota</taxon>
        <taxon>Sar</taxon>
        <taxon>Alveolata</taxon>
        <taxon>Dinophyceae</taxon>
        <taxon>Suessiales</taxon>
        <taxon>Symbiodiniaceae</taxon>
        <taxon>Durusdinium</taxon>
    </lineage>
</organism>
<feature type="domain" description="Putative DnaT-like" evidence="2">
    <location>
        <begin position="1"/>
        <end position="147"/>
    </location>
</feature>
<reference evidence="3 4" key="1">
    <citation type="submission" date="2024-02" db="EMBL/GenBank/DDBJ databases">
        <authorList>
            <person name="Chen Y."/>
            <person name="Shah S."/>
            <person name="Dougan E. K."/>
            <person name="Thang M."/>
            <person name="Chan C."/>
        </authorList>
    </citation>
    <scope>NUCLEOTIDE SEQUENCE [LARGE SCALE GENOMIC DNA]</scope>
</reference>
<dbReference type="InterPro" id="IPR046787">
    <property type="entry name" value="DnaT_2"/>
</dbReference>
<dbReference type="InterPro" id="IPR025395">
    <property type="entry name" value="Phage_tail_terminator-like"/>
</dbReference>
<sequence length="808" mass="88217">MALIIEDGTGKADAESYATAADFVDYGTRYGVTVPDTEAEQEALLRQAAVQMNVMKWKGHRANAGQALAWPRSNVWTDGQLQSNDYIPSRIEYGQMALAAEIFNDQTNPPDQRQGPVTKEKVDVLEVEYGQVENTGKLMWAAATAQRLLAQFGQPVTVSRVTGGTEDPLTGEMTGQTTESYTPNGVLLNYSVKEAGDSRAAGNEIRTSDRKLLLAPFDVDPVVTDLVTVDGGEKMSFASDVRSFSKKAGRSMEQTARGVELRLFRAVIMDTPVLDGRLRGDWQTTTGAPATSENGRADKDGSATTSEMESIVRAIKGGSVTLISNNMPYAYRVEFDGWSHTKAPQGMVRRNVSWISGDFGLPWAKPGKDFDPETGEPWAALHVLPAQPGVATLGDTGQDRHDGVFQIDLNWPLNTGDSPLLAKADEVAARFKAGARFEAPPQTETLDLDFIDQEYAVYVPLCVLIRSCGVSPMRRADNWNRMSITIYYSAWINRTGTTLALTKETIQSQELRPDRQIADMRHGNKQVGGDINCELSYGGAFDTMLEAVLCGTWEEDTPSAGTDELKAGIERRSFTIERHFADIGRYLRYKGCEFNTWNLTVSQNAKITSNFGLIGRSMDDPAQTAISGATYDAATTADSFDSFSGTIEEGGSAIGIITELSLTLENGLSALFTVGSDTAACLSIARSMLSGSVTAWFESEALYEKFLNETESSLEFTLSDGTNAYGFTLPRIKYNSGQPDVSGEGEVTISLDIMALFDETEESQIANEGIKVPLRTPEGEKTEHYLVIRSQWSDSFQKAKAEAYRADL</sequence>
<dbReference type="Pfam" id="PF13554">
    <property type="entry name" value="Phage_tail_terminator_5"/>
    <property type="match status" value="1"/>
</dbReference>
<protein>
    <recommendedName>
        <fullName evidence="2">Putative DnaT-like domain-containing protein</fullName>
    </recommendedName>
</protein>
<comment type="caution">
    <text evidence="3">The sequence shown here is derived from an EMBL/GenBank/DDBJ whole genome shotgun (WGS) entry which is preliminary data.</text>
</comment>
<feature type="region of interest" description="Disordered" evidence="1">
    <location>
        <begin position="279"/>
        <end position="305"/>
    </location>
</feature>
<dbReference type="Proteomes" id="UP001642464">
    <property type="component" value="Unassembled WGS sequence"/>
</dbReference>
<evidence type="ECO:0000259" key="2">
    <source>
        <dbReference type="Pfam" id="PF20557"/>
    </source>
</evidence>
<keyword evidence="4" id="KW-1185">Reference proteome</keyword>